<keyword evidence="4 7" id="KW-0812">Transmembrane</keyword>
<evidence type="ECO:0000256" key="3">
    <source>
        <dbReference type="ARBA" id="ARBA00022475"/>
    </source>
</evidence>
<evidence type="ECO:0000256" key="6">
    <source>
        <dbReference type="ARBA" id="ARBA00023136"/>
    </source>
</evidence>
<dbReference type="Proteomes" id="UP000196694">
    <property type="component" value="Unassembled WGS sequence"/>
</dbReference>
<keyword evidence="6 7" id="KW-0472">Membrane</keyword>
<evidence type="ECO:0000313" key="10">
    <source>
        <dbReference type="Proteomes" id="UP000196694"/>
    </source>
</evidence>
<comment type="subcellular location">
    <subcellularLocation>
        <location evidence="1">Cell membrane</location>
        <topology evidence="1">Multi-pass membrane protein</topology>
    </subcellularLocation>
</comment>
<comment type="caution">
    <text evidence="9">The sequence shown here is derived from an EMBL/GenBank/DDBJ whole genome shotgun (WGS) entry which is preliminary data.</text>
</comment>
<feature type="transmembrane region" description="Helical" evidence="7">
    <location>
        <begin position="47"/>
        <end position="65"/>
    </location>
</feature>
<keyword evidence="10" id="KW-1185">Reference proteome</keyword>
<feature type="domain" description="Major facilitator superfamily (MFS) profile" evidence="8">
    <location>
        <begin position="1"/>
        <end position="156"/>
    </location>
</feature>
<dbReference type="PANTHER" id="PTHR23517">
    <property type="entry name" value="RESISTANCE PROTEIN MDTM, PUTATIVE-RELATED-RELATED"/>
    <property type="match status" value="1"/>
</dbReference>
<dbReference type="PANTHER" id="PTHR23517:SF3">
    <property type="entry name" value="INTEGRAL MEMBRANE TRANSPORT PROTEIN"/>
    <property type="match status" value="1"/>
</dbReference>
<gene>
    <name evidence="9" type="ORF">Pdsh_01975</name>
</gene>
<evidence type="ECO:0000256" key="2">
    <source>
        <dbReference type="ARBA" id="ARBA00022448"/>
    </source>
</evidence>
<feature type="transmembrane region" description="Helical" evidence="7">
    <location>
        <begin position="20"/>
        <end position="40"/>
    </location>
</feature>
<reference evidence="9 10" key="1">
    <citation type="submission" date="2017-05" db="EMBL/GenBank/DDBJ databases">
        <title>The draft genome of the hyperthermophilic archaeon 'Pyrodictium delaneyi strain Hulk', an iron and nitrate reducer, reveals the capacity for sulfate reduction.</title>
        <authorList>
            <person name="Demey L.M."/>
            <person name="Miller C."/>
            <person name="Manzella M."/>
            <person name="Reguera G."/>
            <person name="Kashefi K."/>
        </authorList>
    </citation>
    <scope>NUCLEOTIDE SEQUENCE [LARGE SCALE GENOMIC DNA]</scope>
    <source>
        <strain evidence="9 10">Hulk</strain>
    </source>
</reference>
<evidence type="ECO:0000256" key="1">
    <source>
        <dbReference type="ARBA" id="ARBA00004651"/>
    </source>
</evidence>
<feature type="transmembrane region" description="Helical" evidence="7">
    <location>
        <begin position="134"/>
        <end position="151"/>
    </location>
</feature>
<dbReference type="PROSITE" id="PS50850">
    <property type="entry name" value="MFS"/>
    <property type="match status" value="1"/>
</dbReference>
<evidence type="ECO:0000256" key="4">
    <source>
        <dbReference type="ARBA" id="ARBA00022692"/>
    </source>
</evidence>
<evidence type="ECO:0000256" key="5">
    <source>
        <dbReference type="ARBA" id="ARBA00022989"/>
    </source>
</evidence>
<evidence type="ECO:0000256" key="7">
    <source>
        <dbReference type="SAM" id="Phobius"/>
    </source>
</evidence>
<protein>
    <recommendedName>
        <fullName evidence="8">Major facilitator superfamily (MFS) profile domain-containing protein</fullName>
    </recommendedName>
</protein>
<dbReference type="InterPro" id="IPR036259">
    <property type="entry name" value="MFS_trans_sf"/>
</dbReference>
<dbReference type="EMBL" id="NCQP01000001">
    <property type="protein sequence ID" value="OWJ55578.1"/>
    <property type="molecule type" value="Genomic_DNA"/>
</dbReference>
<dbReference type="SUPFAM" id="SSF103473">
    <property type="entry name" value="MFS general substrate transporter"/>
    <property type="match status" value="1"/>
</dbReference>
<evidence type="ECO:0000259" key="8">
    <source>
        <dbReference type="PROSITE" id="PS50850"/>
    </source>
</evidence>
<dbReference type="InterPro" id="IPR050171">
    <property type="entry name" value="MFS_Transporters"/>
</dbReference>
<dbReference type="InterPro" id="IPR020846">
    <property type="entry name" value="MFS_dom"/>
</dbReference>
<evidence type="ECO:0000313" key="9">
    <source>
        <dbReference type="EMBL" id="OWJ55578.1"/>
    </source>
</evidence>
<name>A0A211YR93_9CREN</name>
<sequence length="171" mass="17944">MVYTSIYMEEAGFTAVEYGAAMGIASVAVALGGLASGGLVDTLGPRATAILGWSLAALVSLLFAYKPELSLAALLLWRIANTLPQAAPPVMIARRYIASRATALAIFNTGRRLAALPGPALVGLTATIDSTLPFTIRAALLAISIAILYAMRERRHVTRTMTPAKEVRGTS</sequence>
<keyword evidence="5 7" id="KW-1133">Transmembrane helix</keyword>
<dbReference type="GO" id="GO:0022857">
    <property type="term" value="F:transmembrane transporter activity"/>
    <property type="evidence" value="ECO:0007669"/>
    <property type="project" value="InterPro"/>
</dbReference>
<keyword evidence="2" id="KW-0813">Transport</keyword>
<dbReference type="GO" id="GO:0005886">
    <property type="term" value="C:plasma membrane"/>
    <property type="evidence" value="ECO:0007669"/>
    <property type="project" value="UniProtKB-SubCell"/>
</dbReference>
<proteinExistence type="predicted"/>
<keyword evidence="3" id="KW-1003">Cell membrane</keyword>
<dbReference type="AlphaFoldDB" id="A0A211YR93"/>
<dbReference type="Gene3D" id="1.20.1250.20">
    <property type="entry name" value="MFS general substrate transporter like domains"/>
    <property type="match status" value="1"/>
</dbReference>
<dbReference type="InterPro" id="IPR011701">
    <property type="entry name" value="MFS"/>
</dbReference>
<dbReference type="Pfam" id="PF07690">
    <property type="entry name" value="MFS_1"/>
    <property type="match status" value="1"/>
</dbReference>
<organism evidence="9 10">
    <name type="scientific">Pyrodictium delaneyi</name>
    <dbReference type="NCBI Taxonomy" id="1273541"/>
    <lineage>
        <taxon>Archaea</taxon>
        <taxon>Thermoproteota</taxon>
        <taxon>Thermoprotei</taxon>
        <taxon>Desulfurococcales</taxon>
        <taxon>Pyrodictiaceae</taxon>
        <taxon>Pyrodictium</taxon>
    </lineage>
</organism>
<accession>A0A211YR93</accession>